<dbReference type="InterPro" id="IPR036788">
    <property type="entry name" value="T_IF-3_C_sf"/>
</dbReference>
<reference evidence="1 2" key="2">
    <citation type="submission" date="2018-11" db="EMBL/GenBank/DDBJ databases">
        <authorList>
            <consortium name="Pathogen Informatics"/>
        </authorList>
    </citation>
    <scope>NUCLEOTIDE SEQUENCE [LARGE SCALE GENOMIC DNA]</scope>
</reference>
<dbReference type="STRING" id="102285.A0A0R3T913"/>
<dbReference type="SUPFAM" id="SSF55200">
    <property type="entry name" value="Translation initiation factor IF3, C-terminal domain"/>
    <property type="match status" value="1"/>
</dbReference>
<dbReference type="GO" id="GO:0006413">
    <property type="term" value="P:translational initiation"/>
    <property type="evidence" value="ECO:0007669"/>
    <property type="project" value="InterPro"/>
</dbReference>
<dbReference type="Gene3D" id="3.30.110.10">
    <property type="entry name" value="Translation initiation factor 3 (IF-3), C-terminal domain"/>
    <property type="match status" value="1"/>
</dbReference>
<dbReference type="Proteomes" id="UP000278807">
    <property type="component" value="Unassembled WGS sequence"/>
</dbReference>
<dbReference type="WBParaSite" id="HNAJ_0000355201-mRNA-1">
    <property type="protein sequence ID" value="HNAJ_0000355201-mRNA-1"/>
    <property type="gene ID" value="HNAJ_0000355201"/>
</dbReference>
<protein>
    <submittedName>
        <fullName evidence="3">RRF domain-containing protein</fullName>
    </submittedName>
</protein>
<reference evidence="3" key="1">
    <citation type="submission" date="2017-02" db="UniProtKB">
        <authorList>
            <consortium name="WormBaseParasite"/>
        </authorList>
    </citation>
    <scope>IDENTIFICATION</scope>
</reference>
<dbReference type="EMBL" id="UZAE01002114">
    <property type="protein sequence ID" value="VDN99409.1"/>
    <property type="molecule type" value="Genomic_DNA"/>
</dbReference>
<evidence type="ECO:0000313" key="2">
    <source>
        <dbReference type="Proteomes" id="UP000278807"/>
    </source>
</evidence>
<accession>A0A0R3T913</accession>
<sequence>MLRFARYFPFSTYRSIDLTASFSRKANLSQFEDRILRESETLGLLVKNSTVRVQFSPKLPERLTQSLSITNDSPIEVQSSVIKSLIRKENVSIRILEETEGSSLVIIEPNQESKSSSSSYRDKLLKMRTNIDDHMLGIKVKQATELAAKGHEVSINVRLTNQQLRQINDSQTLSEEQKLSMKKNLYDSNIKRFTEAFKGCTSKNPKLIESNDLREFTIVLSPRQ</sequence>
<keyword evidence="2" id="KW-1185">Reference proteome</keyword>
<proteinExistence type="predicted"/>
<organism evidence="3">
    <name type="scientific">Rodentolepis nana</name>
    <name type="common">Dwarf tapeworm</name>
    <name type="synonym">Hymenolepis nana</name>
    <dbReference type="NCBI Taxonomy" id="102285"/>
    <lineage>
        <taxon>Eukaryota</taxon>
        <taxon>Metazoa</taxon>
        <taxon>Spiralia</taxon>
        <taxon>Lophotrochozoa</taxon>
        <taxon>Platyhelminthes</taxon>
        <taxon>Cestoda</taxon>
        <taxon>Eucestoda</taxon>
        <taxon>Cyclophyllidea</taxon>
        <taxon>Hymenolepididae</taxon>
        <taxon>Rodentolepis</taxon>
    </lineage>
</organism>
<gene>
    <name evidence="1" type="ORF">HNAJ_LOCUS3550</name>
</gene>
<evidence type="ECO:0000313" key="3">
    <source>
        <dbReference type="WBParaSite" id="HNAJ_0000355201-mRNA-1"/>
    </source>
</evidence>
<name>A0A0R3T913_RODNA</name>
<dbReference type="OrthoDB" id="6256931at2759"/>
<dbReference type="AlphaFoldDB" id="A0A0R3T913"/>
<evidence type="ECO:0000313" key="1">
    <source>
        <dbReference type="EMBL" id="VDN99409.1"/>
    </source>
</evidence>